<evidence type="ECO:0000313" key="11">
    <source>
        <dbReference type="EMBL" id="QHX44391.1"/>
    </source>
</evidence>
<comment type="similarity">
    <text evidence="2 7">Belongs to the FKBP-type PPIase family.</text>
</comment>
<feature type="domain" description="PPIase FKBP-type" evidence="10">
    <location>
        <begin position="159"/>
        <end position="245"/>
    </location>
</feature>
<evidence type="ECO:0000256" key="6">
    <source>
        <dbReference type="PROSITE-ProRule" id="PRU00277"/>
    </source>
</evidence>
<evidence type="ECO:0000256" key="4">
    <source>
        <dbReference type="ARBA" id="ARBA00023110"/>
    </source>
</evidence>
<feature type="signal peptide" evidence="9">
    <location>
        <begin position="1"/>
        <end position="22"/>
    </location>
</feature>
<reference evidence="11 12" key="1">
    <citation type="submission" date="2020-01" db="EMBL/GenBank/DDBJ databases">
        <title>Complete genome sequence of a human oral phylogroup 1 Treponema sp. strain ATCC 700766, originally isolated from periodontitis dental plaque.</title>
        <authorList>
            <person name="Chan Y."/>
            <person name="Huo Y.-B."/>
            <person name="Yu X.-L."/>
            <person name="Zeng H."/>
            <person name="Leung W.-K."/>
            <person name="Watt R.M."/>
        </authorList>
    </citation>
    <scope>NUCLEOTIDE SEQUENCE [LARGE SCALE GENOMIC DNA]</scope>
    <source>
        <strain evidence="11 12">OMZ 804</strain>
    </source>
</reference>
<dbReference type="Gene3D" id="3.10.50.40">
    <property type="match status" value="1"/>
</dbReference>
<comment type="catalytic activity">
    <reaction evidence="1 6 7">
        <text>[protein]-peptidylproline (omega=180) = [protein]-peptidylproline (omega=0)</text>
        <dbReference type="Rhea" id="RHEA:16237"/>
        <dbReference type="Rhea" id="RHEA-COMP:10747"/>
        <dbReference type="Rhea" id="RHEA-COMP:10748"/>
        <dbReference type="ChEBI" id="CHEBI:83833"/>
        <dbReference type="ChEBI" id="CHEBI:83834"/>
        <dbReference type="EC" id="5.2.1.8"/>
    </reaction>
</comment>
<evidence type="ECO:0000313" key="12">
    <source>
        <dbReference type="Proteomes" id="UP000464374"/>
    </source>
</evidence>
<dbReference type="GO" id="GO:0003755">
    <property type="term" value="F:peptidyl-prolyl cis-trans isomerase activity"/>
    <property type="evidence" value="ECO:0007669"/>
    <property type="project" value="UniProtKB-UniRule"/>
</dbReference>
<dbReference type="Pfam" id="PF01346">
    <property type="entry name" value="FKBP_N"/>
    <property type="match status" value="1"/>
</dbReference>
<sequence>MNKKILSIIAAALLVFSFTVSCKKQSAAETAAPAAGTNAEETKTEEGKELPPPTKKEVGYAFGVMMGTSLKDFKLAVDYGELVKGLKDVEKNKEVDVAAAQKVLQRASEAAHKKEAAENLAKETEFLEKNAKNDGVKTTESGLQYEVITEGTGPLPLPTDTVKVHYKGTLLDGTVFDSSYDRGNPVEFPLNAVIPGWTEGLQLMKVGSKYKLYIPSKIAYGERGVSQVIPPNSTLVFEVELLEILPPAAEKPAK</sequence>
<feature type="compositionally biased region" description="Basic and acidic residues" evidence="8">
    <location>
        <begin position="40"/>
        <end position="55"/>
    </location>
</feature>
<dbReference type="EC" id="5.2.1.8" evidence="7"/>
<dbReference type="GO" id="GO:0006457">
    <property type="term" value="P:protein folding"/>
    <property type="evidence" value="ECO:0007669"/>
    <property type="project" value="InterPro"/>
</dbReference>
<dbReference type="PROSITE" id="PS51257">
    <property type="entry name" value="PROKAR_LIPOPROTEIN"/>
    <property type="match status" value="1"/>
</dbReference>
<dbReference type="FunFam" id="3.10.50.40:FF:000045">
    <property type="entry name" value="Peptidyl-prolyl cis-trans isomerase"/>
    <property type="match status" value="1"/>
</dbReference>
<protein>
    <recommendedName>
        <fullName evidence="7">Peptidyl-prolyl cis-trans isomerase</fullName>
        <ecNumber evidence="7">5.2.1.8</ecNumber>
    </recommendedName>
</protein>
<evidence type="ECO:0000256" key="1">
    <source>
        <dbReference type="ARBA" id="ARBA00000971"/>
    </source>
</evidence>
<dbReference type="Gene3D" id="1.10.287.460">
    <property type="entry name" value="Peptidyl-prolyl cis-trans isomerase, FKBP-type, N-terminal domain"/>
    <property type="match status" value="1"/>
</dbReference>
<dbReference type="InterPro" id="IPR046357">
    <property type="entry name" value="PPIase_dom_sf"/>
</dbReference>
<dbReference type="SUPFAM" id="SSF54534">
    <property type="entry name" value="FKBP-like"/>
    <property type="match status" value="1"/>
</dbReference>
<evidence type="ECO:0000259" key="10">
    <source>
        <dbReference type="PROSITE" id="PS50059"/>
    </source>
</evidence>
<dbReference type="InterPro" id="IPR001179">
    <property type="entry name" value="PPIase_FKBP_dom"/>
</dbReference>
<accession>A0A6P1Y3X9</accession>
<dbReference type="Proteomes" id="UP000464374">
    <property type="component" value="Chromosome"/>
</dbReference>
<dbReference type="InterPro" id="IPR000774">
    <property type="entry name" value="PPIase_FKBP_N"/>
</dbReference>
<evidence type="ECO:0000256" key="8">
    <source>
        <dbReference type="SAM" id="MobiDB-lite"/>
    </source>
</evidence>
<evidence type="ECO:0000256" key="5">
    <source>
        <dbReference type="ARBA" id="ARBA00023235"/>
    </source>
</evidence>
<feature type="chain" id="PRO_5027037964" description="Peptidyl-prolyl cis-trans isomerase" evidence="9">
    <location>
        <begin position="23"/>
        <end position="254"/>
    </location>
</feature>
<dbReference type="Pfam" id="PF00254">
    <property type="entry name" value="FKBP_C"/>
    <property type="match status" value="1"/>
</dbReference>
<gene>
    <name evidence="11" type="ORF">GWP43_14010</name>
</gene>
<dbReference type="InterPro" id="IPR036944">
    <property type="entry name" value="PPIase_FKBP_N_sf"/>
</dbReference>
<feature type="compositionally biased region" description="Low complexity" evidence="8">
    <location>
        <begin position="29"/>
        <end position="39"/>
    </location>
</feature>
<keyword evidence="5 6" id="KW-0413">Isomerase</keyword>
<organism evidence="11 12">
    <name type="scientific">Treponema vincentii</name>
    <dbReference type="NCBI Taxonomy" id="69710"/>
    <lineage>
        <taxon>Bacteria</taxon>
        <taxon>Pseudomonadati</taxon>
        <taxon>Spirochaetota</taxon>
        <taxon>Spirochaetia</taxon>
        <taxon>Spirochaetales</taxon>
        <taxon>Treponemataceae</taxon>
        <taxon>Treponema</taxon>
    </lineage>
</organism>
<keyword evidence="3 9" id="KW-0732">Signal</keyword>
<keyword evidence="4 6" id="KW-0697">Rotamase</keyword>
<dbReference type="PANTHER" id="PTHR43811:SF19">
    <property type="entry name" value="39 KDA FK506-BINDING NUCLEAR PROTEIN"/>
    <property type="match status" value="1"/>
</dbReference>
<evidence type="ECO:0000256" key="7">
    <source>
        <dbReference type="RuleBase" id="RU003915"/>
    </source>
</evidence>
<evidence type="ECO:0000256" key="3">
    <source>
        <dbReference type="ARBA" id="ARBA00022729"/>
    </source>
</evidence>
<dbReference type="AlphaFoldDB" id="A0A6P1Y3X9"/>
<dbReference type="KEGG" id="trz:GWP43_14010"/>
<dbReference type="PANTHER" id="PTHR43811">
    <property type="entry name" value="FKBP-TYPE PEPTIDYL-PROLYL CIS-TRANS ISOMERASE FKPA"/>
    <property type="match status" value="1"/>
</dbReference>
<proteinExistence type="inferred from homology"/>
<dbReference type="RefSeq" id="WP_162664662.1">
    <property type="nucleotide sequence ID" value="NZ_CP048020.1"/>
</dbReference>
<name>A0A6P1Y3X9_9SPIR</name>
<evidence type="ECO:0000256" key="9">
    <source>
        <dbReference type="SAM" id="SignalP"/>
    </source>
</evidence>
<dbReference type="EMBL" id="CP048020">
    <property type="protein sequence ID" value="QHX44391.1"/>
    <property type="molecule type" value="Genomic_DNA"/>
</dbReference>
<dbReference type="PROSITE" id="PS50059">
    <property type="entry name" value="FKBP_PPIASE"/>
    <property type="match status" value="1"/>
</dbReference>
<evidence type="ECO:0000256" key="2">
    <source>
        <dbReference type="ARBA" id="ARBA00006577"/>
    </source>
</evidence>
<feature type="region of interest" description="Disordered" evidence="8">
    <location>
        <begin position="29"/>
        <end position="55"/>
    </location>
</feature>